<keyword evidence="2" id="KW-0479">Metal-binding</keyword>
<reference evidence="6 7" key="1">
    <citation type="journal article" date="2011" name="PLoS Genet.">
        <title>Genomic analysis of the necrotrophic fungal pathogens Sclerotinia sclerotiorum and Botrytis cinerea.</title>
        <authorList>
            <person name="Amselem J."/>
            <person name="Cuomo C.A."/>
            <person name="van Kan J.A."/>
            <person name="Viaud M."/>
            <person name="Benito E.P."/>
            <person name="Couloux A."/>
            <person name="Coutinho P.M."/>
            <person name="de Vries R.P."/>
            <person name="Dyer P.S."/>
            <person name="Fillinger S."/>
            <person name="Fournier E."/>
            <person name="Gout L."/>
            <person name="Hahn M."/>
            <person name="Kohn L."/>
            <person name="Lapalu N."/>
            <person name="Plummer K.M."/>
            <person name="Pradier J.M."/>
            <person name="Quevillon E."/>
            <person name="Sharon A."/>
            <person name="Simon A."/>
            <person name="ten Have A."/>
            <person name="Tudzynski B."/>
            <person name="Tudzynski P."/>
            <person name="Wincker P."/>
            <person name="Andrew M."/>
            <person name="Anthouard V."/>
            <person name="Beever R.E."/>
            <person name="Beffa R."/>
            <person name="Benoit I."/>
            <person name="Bouzid O."/>
            <person name="Brault B."/>
            <person name="Chen Z."/>
            <person name="Choquer M."/>
            <person name="Collemare J."/>
            <person name="Cotton P."/>
            <person name="Danchin E.G."/>
            <person name="Da Silva C."/>
            <person name="Gautier A."/>
            <person name="Giraud C."/>
            <person name="Giraud T."/>
            <person name="Gonzalez C."/>
            <person name="Grossetete S."/>
            <person name="Guldener U."/>
            <person name="Henrissat B."/>
            <person name="Howlett B.J."/>
            <person name="Kodira C."/>
            <person name="Kretschmer M."/>
            <person name="Lappartient A."/>
            <person name="Leroch M."/>
            <person name="Levis C."/>
            <person name="Mauceli E."/>
            <person name="Neuveglise C."/>
            <person name="Oeser B."/>
            <person name="Pearson M."/>
            <person name="Poulain J."/>
            <person name="Poussereau N."/>
            <person name="Quesneville H."/>
            <person name="Rascle C."/>
            <person name="Schumacher J."/>
            <person name="Segurens B."/>
            <person name="Sexton A."/>
            <person name="Silva E."/>
            <person name="Sirven C."/>
            <person name="Soanes D.M."/>
            <person name="Talbot N.J."/>
            <person name="Templeton M."/>
            <person name="Yandava C."/>
            <person name="Yarden O."/>
            <person name="Zeng Q."/>
            <person name="Rollins J.A."/>
            <person name="Lebrun M.H."/>
            <person name="Dickman M."/>
        </authorList>
    </citation>
    <scope>NUCLEOTIDE SEQUENCE [LARGE SCALE GENOMIC DNA]</scope>
    <source>
        <strain evidence="6 7">B05.10</strain>
    </source>
</reference>
<evidence type="ECO:0000313" key="7">
    <source>
        <dbReference type="Proteomes" id="UP000001798"/>
    </source>
</evidence>
<proteinExistence type="predicted"/>
<dbReference type="GO" id="GO:0000981">
    <property type="term" value="F:DNA-binding transcription factor activity, RNA polymerase II-specific"/>
    <property type="evidence" value="ECO:0007669"/>
    <property type="project" value="InterPro"/>
</dbReference>
<dbReference type="PROSITE" id="PS50048">
    <property type="entry name" value="ZN2_CY6_FUNGAL_2"/>
    <property type="match status" value="1"/>
</dbReference>
<dbReference type="PANTHER" id="PTHR31001">
    <property type="entry name" value="UNCHARACTERIZED TRANSCRIPTIONAL REGULATORY PROTEIN"/>
    <property type="match status" value="1"/>
</dbReference>
<dbReference type="VEuPathDB" id="FungiDB:Bcin15g02520"/>
<dbReference type="GeneID" id="5427904"/>
<feature type="compositionally biased region" description="Polar residues" evidence="4">
    <location>
        <begin position="1"/>
        <end position="15"/>
    </location>
</feature>
<gene>
    <name evidence="6" type="ORF">BCIN_15g02520</name>
</gene>
<dbReference type="SUPFAM" id="SSF57701">
    <property type="entry name" value="Zn2/Cys6 DNA-binding domain"/>
    <property type="match status" value="1"/>
</dbReference>
<protein>
    <recommendedName>
        <fullName evidence="5">Zn(2)-C6 fungal-type domain-containing protein</fullName>
    </recommendedName>
</protein>
<dbReference type="KEGG" id="bfu:BCIN_15g02520"/>
<dbReference type="PANTHER" id="PTHR31001:SF49">
    <property type="entry name" value="ZN(II)2CYS6 TRANSCRIPTION FACTOR (EUROFUNG)"/>
    <property type="match status" value="1"/>
</dbReference>
<sequence length="792" mass="88369">MDTPSTSTSQETATAHSKRNRVQLSCTPCRHAKLKCDRAQPCSQCQKKDRVGSCSYPTPLPRKKAAMTMHKRLKHLESLVKDVMNSQQSDGPHTPPRDGQEPENLVARAEALGIPAEDQRSNTAGNSLSSLDKSSTIQQTTPPPGQIVIGGKETQYVGATHWAAILNDIGEVREYFDEGEDDDVEEETGPETTLLFNTDAPPTKAKLLAALPARRFVDRTVQGYFHGANPALHILHAPTFQKEYLKFWANPHEISLCWLGLLYGIMCLSLFSSYAAGEESPDERASQMQTIRTYRRNCIQCIRLSDYTKPGKYTIEAILAHLEGEFMLNDSNQVNCYVVLGVAVRLALRMGLHRDPDRVGGQITPFQGEMRRRLWAVLRQIDLLSSFHIGLPSMVESVDSDVQLPRNLNDSDFDEDCTELPPARPDSEVTSISYVRFKNKICQVFGKIATHANSLSPPSYDEVMELDSQLDAVQATIPPSFRFQPIDSCVADPAQLIIQRLNIAHLLCKSRCVLHRKYIVSNQDYVEREYSVNVSIDAAMQLLDLQKQTYEATQPGGVLARDRCFPSSLTMHDFLLAAMIVYMKTMRILEEEIRESPRNGLCLGASCRKRKLDMISALKMSSDSWQVTQMRYPEFKRAADVLSVMMRKIGTASVALGESQISWGINSGTNDTDSMAGLSLEDRFAMNQATINPLEAVPWSMDSSAPAPNSSYMNLETTQPIPPQTDSLNESAPFDSLMDIPTDFDWELFDSHIRADANQLPMHDQHLPDIDLGVEGMNDFEFGFVQGDCGNV</sequence>
<dbReference type="GO" id="GO:0008270">
    <property type="term" value="F:zinc ion binding"/>
    <property type="evidence" value="ECO:0007669"/>
    <property type="project" value="InterPro"/>
</dbReference>
<dbReference type="AlphaFoldDB" id="A0A384K4F3"/>
<dbReference type="SMART" id="SM00066">
    <property type="entry name" value="GAL4"/>
    <property type="match status" value="1"/>
</dbReference>
<reference evidence="6 7" key="2">
    <citation type="journal article" date="2012" name="Eukaryot. Cell">
        <title>Genome update of Botrytis cinerea strains B05.10 and T4.</title>
        <authorList>
            <person name="Staats M."/>
            <person name="van Kan J.A."/>
        </authorList>
    </citation>
    <scope>NUCLEOTIDE SEQUENCE [LARGE SCALE GENOMIC DNA]</scope>
    <source>
        <strain evidence="6 7">B05.10</strain>
    </source>
</reference>
<evidence type="ECO:0000256" key="4">
    <source>
        <dbReference type="SAM" id="MobiDB-lite"/>
    </source>
</evidence>
<dbReference type="GO" id="GO:0006351">
    <property type="term" value="P:DNA-templated transcription"/>
    <property type="evidence" value="ECO:0007669"/>
    <property type="project" value="InterPro"/>
</dbReference>
<feature type="region of interest" description="Disordered" evidence="4">
    <location>
        <begin position="113"/>
        <end position="149"/>
    </location>
</feature>
<comment type="subcellular location">
    <subcellularLocation>
        <location evidence="1">Nucleus</location>
    </subcellularLocation>
</comment>
<keyword evidence="7" id="KW-1185">Reference proteome</keyword>
<dbReference type="Gene3D" id="4.10.240.10">
    <property type="entry name" value="Zn(2)-C6 fungal-type DNA-binding domain"/>
    <property type="match status" value="1"/>
</dbReference>
<dbReference type="PROSITE" id="PS00463">
    <property type="entry name" value="ZN2_CY6_FUNGAL_1"/>
    <property type="match status" value="1"/>
</dbReference>
<evidence type="ECO:0000259" key="5">
    <source>
        <dbReference type="PROSITE" id="PS50048"/>
    </source>
</evidence>
<dbReference type="InterPro" id="IPR036864">
    <property type="entry name" value="Zn2-C6_fun-type_DNA-bd_sf"/>
</dbReference>
<evidence type="ECO:0000256" key="2">
    <source>
        <dbReference type="ARBA" id="ARBA00022723"/>
    </source>
</evidence>
<feature type="domain" description="Zn(2)-C6 fungal-type" evidence="5">
    <location>
        <begin position="25"/>
        <end position="56"/>
    </location>
</feature>
<dbReference type="SMART" id="SM00906">
    <property type="entry name" value="Fungal_trans"/>
    <property type="match status" value="1"/>
</dbReference>
<reference evidence="6 7" key="3">
    <citation type="journal article" date="2017" name="Mol. Plant Pathol.">
        <title>A gapless genome sequence of the fungus Botrytis cinerea.</title>
        <authorList>
            <person name="Van Kan J.A."/>
            <person name="Stassen J.H."/>
            <person name="Mosbach A."/>
            <person name="Van Der Lee T.A."/>
            <person name="Faino L."/>
            <person name="Farmer A.D."/>
            <person name="Papasotiriou D.G."/>
            <person name="Zhou S."/>
            <person name="Seidl M.F."/>
            <person name="Cottam E."/>
            <person name="Edel D."/>
            <person name="Hahn M."/>
            <person name="Schwartz D.C."/>
            <person name="Dietrich R.A."/>
            <person name="Widdison S."/>
            <person name="Scalliet G."/>
        </authorList>
    </citation>
    <scope>NUCLEOTIDE SEQUENCE [LARGE SCALE GENOMIC DNA]</scope>
    <source>
        <strain evidence="6 7">B05.10</strain>
    </source>
</reference>
<dbReference type="InterPro" id="IPR007219">
    <property type="entry name" value="XnlR_reg_dom"/>
</dbReference>
<organism evidence="6 7">
    <name type="scientific">Botryotinia fuckeliana (strain B05.10)</name>
    <name type="common">Noble rot fungus</name>
    <name type="synonym">Botrytis cinerea</name>
    <dbReference type="NCBI Taxonomy" id="332648"/>
    <lineage>
        <taxon>Eukaryota</taxon>
        <taxon>Fungi</taxon>
        <taxon>Dikarya</taxon>
        <taxon>Ascomycota</taxon>
        <taxon>Pezizomycotina</taxon>
        <taxon>Leotiomycetes</taxon>
        <taxon>Helotiales</taxon>
        <taxon>Sclerotiniaceae</taxon>
        <taxon>Botrytis</taxon>
    </lineage>
</organism>
<feature type="compositionally biased region" description="Polar residues" evidence="4">
    <location>
        <begin position="121"/>
        <end position="140"/>
    </location>
</feature>
<accession>A0A384K4F3</accession>
<feature type="region of interest" description="Disordered" evidence="4">
    <location>
        <begin position="1"/>
        <end position="22"/>
    </location>
</feature>
<keyword evidence="3" id="KW-0539">Nucleus</keyword>
<dbReference type="InterPro" id="IPR001138">
    <property type="entry name" value="Zn2Cys6_DnaBD"/>
</dbReference>
<dbReference type="Pfam" id="PF04082">
    <property type="entry name" value="Fungal_trans"/>
    <property type="match status" value="1"/>
</dbReference>
<dbReference type="InterPro" id="IPR050613">
    <property type="entry name" value="Sec_Metabolite_Reg"/>
</dbReference>
<dbReference type="EMBL" id="CP009819">
    <property type="protein sequence ID" value="ATZ57703.1"/>
    <property type="molecule type" value="Genomic_DNA"/>
</dbReference>
<dbReference type="GO" id="GO:0005634">
    <property type="term" value="C:nucleus"/>
    <property type="evidence" value="ECO:0007669"/>
    <property type="project" value="UniProtKB-SubCell"/>
</dbReference>
<evidence type="ECO:0000313" key="6">
    <source>
        <dbReference type="EMBL" id="ATZ57703.1"/>
    </source>
</evidence>
<dbReference type="RefSeq" id="XP_024553305.1">
    <property type="nucleotide sequence ID" value="XM_024697489.1"/>
</dbReference>
<dbReference type="OrthoDB" id="5431381at2759"/>
<evidence type="ECO:0000256" key="1">
    <source>
        <dbReference type="ARBA" id="ARBA00004123"/>
    </source>
</evidence>
<evidence type="ECO:0000256" key="3">
    <source>
        <dbReference type="ARBA" id="ARBA00023242"/>
    </source>
</evidence>
<dbReference type="CDD" id="cd00067">
    <property type="entry name" value="GAL4"/>
    <property type="match status" value="1"/>
</dbReference>
<dbReference type="Pfam" id="PF00172">
    <property type="entry name" value="Zn_clus"/>
    <property type="match status" value="1"/>
</dbReference>
<name>A0A384K4F3_BOTFB</name>
<dbReference type="Proteomes" id="UP000001798">
    <property type="component" value="Chromosome 15"/>
</dbReference>
<dbReference type="GO" id="GO:0003677">
    <property type="term" value="F:DNA binding"/>
    <property type="evidence" value="ECO:0007669"/>
    <property type="project" value="InterPro"/>
</dbReference>
<dbReference type="CDD" id="cd12148">
    <property type="entry name" value="fungal_TF_MHR"/>
    <property type="match status" value="1"/>
</dbReference>